<gene>
    <name evidence="2" type="ORF">ABZV61_23315</name>
</gene>
<accession>A0ABV2UCT8</accession>
<evidence type="ECO:0000256" key="1">
    <source>
        <dbReference type="SAM" id="MobiDB-lite"/>
    </source>
</evidence>
<organism evidence="2 3">
    <name type="scientific">Streptomyces sp. 900116325</name>
    <dbReference type="NCBI Taxonomy" id="3154295"/>
    <lineage>
        <taxon>Bacteria</taxon>
        <taxon>Bacillati</taxon>
        <taxon>Actinomycetota</taxon>
        <taxon>Actinomycetes</taxon>
        <taxon>Kitasatosporales</taxon>
        <taxon>Streptomycetaceae</taxon>
        <taxon>Streptomyces</taxon>
    </lineage>
</organism>
<dbReference type="EMBL" id="JBEXIP010000019">
    <property type="protein sequence ID" value="MET8435660.1"/>
    <property type="molecule type" value="Genomic_DNA"/>
</dbReference>
<dbReference type="RefSeq" id="WP_356498579.1">
    <property type="nucleotide sequence ID" value="NZ_JBEXIP010000019.1"/>
</dbReference>
<feature type="region of interest" description="Disordered" evidence="1">
    <location>
        <begin position="1"/>
        <end position="85"/>
    </location>
</feature>
<name>A0ABV2UCT8_9ACTN</name>
<protein>
    <submittedName>
        <fullName evidence="2">Uncharacterized protein</fullName>
    </submittedName>
</protein>
<evidence type="ECO:0000313" key="2">
    <source>
        <dbReference type="EMBL" id="MET8435660.1"/>
    </source>
</evidence>
<keyword evidence="3" id="KW-1185">Reference proteome</keyword>
<dbReference type="Proteomes" id="UP001550044">
    <property type="component" value="Unassembled WGS sequence"/>
</dbReference>
<proteinExistence type="predicted"/>
<comment type="caution">
    <text evidence="2">The sequence shown here is derived from an EMBL/GenBank/DDBJ whole genome shotgun (WGS) entry which is preliminary data.</text>
</comment>
<sequence>MTGDDAGAGATTSTPRPKPRGRRPLTSPREELLNGPKHGGQAVIAGVGLPAPASGIPDAPAGPADSTTADSAGRQGEHRTDDAES</sequence>
<evidence type="ECO:0000313" key="3">
    <source>
        <dbReference type="Proteomes" id="UP001550044"/>
    </source>
</evidence>
<reference evidence="2 3" key="1">
    <citation type="submission" date="2024-06" db="EMBL/GenBank/DDBJ databases">
        <title>The Natural Products Discovery Center: Release of the First 8490 Sequenced Strains for Exploring Actinobacteria Biosynthetic Diversity.</title>
        <authorList>
            <person name="Kalkreuter E."/>
            <person name="Kautsar S.A."/>
            <person name="Yang D."/>
            <person name="Bader C.D."/>
            <person name="Teijaro C.N."/>
            <person name="Fluegel L."/>
            <person name="Davis C.M."/>
            <person name="Simpson J.R."/>
            <person name="Lauterbach L."/>
            <person name="Steele A.D."/>
            <person name="Gui C."/>
            <person name="Meng S."/>
            <person name="Li G."/>
            <person name="Viehrig K."/>
            <person name="Ye F."/>
            <person name="Su P."/>
            <person name="Kiefer A.F."/>
            <person name="Nichols A."/>
            <person name="Cepeda A.J."/>
            <person name="Yan W."/>
            <person name="Fan B."/>
            <person name="Jiang Y."/>
            <person name="Adhikari A."/>
            <person name="Zheng C.-J."/>
            <person name="Schuster L."/>
            <person name="Cowan T.M."/>
            <person name="Smanski M.J."/>
            <person name="Chevrette M.G."/>
            <person name="De Carvalho L.P.S."/>
            <person name="Shen B."/>
        </authorList>
    </citation>
    <scope>NUCLEOTIDE SEQUENCE [LARGE SCALE GENOMIC DNA]</scope>
    <source>
        <strain evidence="2 3">NPDC005137</strain>
    </source>
</reference>
<feature type="compositionally biased region" description="Basic and acidic residues" evidence="1">
    <location>
        <begin position="75"/>
        <end position="85"/>
    </location>
</feature>